<dbReference type="Gene3D" id="3.40.930.10">
    <property type="entry name" value="Mannitol-specific EII, Chain A"/>
    <property type="match status" value="1"/>
</dbReference>
<protein>
    <recommendedName>
        <fullName evidence="9">Ascorbate-specific PTS system EIIA component</fullName>
    </recommendedName>
    <alternativeName>
        <fullName evidence="10">Ascorbate-specific phosphotransferase enzyme IIA component</fullName>
    </alternativeName>
</protein>
<dbReference type="Pfam" id="PF00359">
    <property type="entry name" value="PTS_EIIA_2"/>
    <property type="match status" value="1"/>
</dbReference>
<dbReference type="InterPro" id="IPR002178">
    <property type="entry name" value="PTS_EIIA_type-2_dom"/>
</dbReference>
<keyword evidence="13" id="KW-1185">Reference proteome</keyword>
<dbReference type="PANTHER" id="PTHR36203">
    <property type="entry name" value="ASCORBATE-SPECIFIC PTS SYSTEM EIIA COMPONENT"/>
    <property type="match status" value="1"/>
</dbReference>
<keyword evidence="2" id="KW-0813">Transport</keyword>
<evidence type="ECO:0000256" key="8">
    <source>
        <dbReference type="ARBA" id="ARBA00037387"/>
    </source>
</evidence>
<dbReference type="GO" id="GO:0009401">
    <property type="term" value="P:phosphoenolpyruvate-dependent sugar phosphotransferase system"/>
    <property type="evidence" value="ECO:0007669"/>
    <property type="project" value="UniProtKB-KW"/>
</dbReference>
<evidence type="ECO:0000256" key="6">
    <source>
        <dbReference type="ARBA" id="ARBA00022683"/>
    </source>
</evidence>
<evidence type="ECO:0000256" key="3">
    <source>
        <dbReference type="ARBA" id="ARBA00022490"/>
    </source>
</evidence>
<keyword evidence="5 12" id="KW-0808">Transferase</keyword>
<evidence type="ECO:0000256" key="5">
    <source>
        <dbReference type="ARBA" id="ARBA00022679"/>
    </source>
</evidence>
<evidence type="ECO:0000256" key="9">
    <source>
        <dbReference type="ARBA" id="ARBA00041175"/>
    </source>
</evidence>
<proteinExistence type="predicted"/>
<dbReference type="Proteomes" id="UP000078386">
    <property type="component" value="Unassembled WGS sequence"/>
</dbReference>
<dbReference type="RefSeq" id="WP_064548764.1">
    <property type="nucleotide sequence ID" value="NZ_LXEU01000088.1"/>
</dbReference>
<comment type="subcellular location">
    <subcellularLocation>
        <location evidence="1">Cytoplasm</location>
    </subcellularLocation>
</comment>
<accession>A0A1B7JDA2</accession>
<keyword evidence="3" id="KW-0963">Cytoplasm</keyword>
<dbReference type="GO" id="GO:0016301">
    <property type="term" value="F:kinase activity"/>
    <property type="evidence" value="ECO:0007669"/>
    <property type="project" value="UniProtKB-KW"/>
</dbReference>
<dbReference type="AlphaFoldDB" id="A0A1B7JDA2"/>
<evidence type="ECO:0000259" key="11">
    <source>
        <dbReference type="PROSITE" id="PS51094"/>
    </source>
</evidence>
<dbReference type="EMBL" id="LXEU01000088">
    <property type="protein sequence ID" value="OAT45930.1"/>
    <property type="molecule type" value="Genomic_DNA"/>
</dbReference>
<evidence type="ECO:0000256" key="1">
    <source>
        <dbReference type="ARBA" id="ARBA00004496"/>
    </source>
</evidence>
<organism evidence="12 13">
    <name type="scientific">Kluyvera georgiana ATCC 51603</name>
    <dbReference type="NCBI Taxonomy" id="1354264"/>
    <lineage>
        <taxon>Bacteria</taxon>
        <taxon>Pseudomonadati</taxon>
        <taxon>Pseudomonadota</taxon>
        <taxon>Gammaproteobacteria</taxon>
        <taxon>Enterobacterales</taxon>
        <taxon>Enterobacteriaceae</taxon>
        <taxon>Kluyvera</taxon>
    </lineage>
</organism>
<keyword evidence="7" id="KW-0418">Kinase</keyword>
<keyword evidence="4" id="KW-0597">Phosphoprotein</keyword>
<evidence type="ECO:0000256" key="4">
    <source>
        <dbReference type="ARBA" id="ARBA00022553"/>
    </source>
</evidence>
<dbReference type="GO" id="GO:0005737">
    <property type="term" value="C:cytoplasm"/>
    <property type="evidence" value="ECO:0007669"/>
    <property type="project" value="UniProtKB-SubCell"/>
</dbReference>
<comment type="function">
    <text evidence="8">The phosphoenolpyruvate-dependent sugar phosphotransferase system (sugar PTS), a major carbohydrate active transport system, catalyzes the phosphorylation of incoming sugar substrates concomitantly with their translocation across the cell membrane. The enzyme II UlaABC PTS system is involved in ascorbate transport.</text>
</comment>
<evidence type="ECO:0000256" key="2">
    <source>
        <dbReference type="ARBA" id="ARBA00022448"/>
    </source>
</evidence>
<keyword evidence="6" id="KW-0598">Phosphotransferase system</keyword>
<dbReference type="SUPFAM" id="SSF55804">
    <property type="entry name" value="Phoshotransferase/anion transport protein"/>
    <property type="match status" value="1"/>
</dbReference>
<dbReference type="PATRIC" id="fig|1354264.4.peg.4447"/>
<dbReference type="PROSITE" id="PS51094">
    <property type="entry name" value="PTS_EIIA_TYPE_2"/>
    <property type="match status" value="1"/>
</dbReference>
<evidence type="ECO:0000313" key="13">
    <source>
        <dbReference type="Proteomes" id="UP000078386"/>
    </source>
</evidence>
<feature type="domain" description="PTS EIIA type-2" evidence="11">
    <location>
        <begin position="1"/>
        <end position="145"/>
    </location>
</feature>
<name>A0A1B7JDA2_9ENTR</name>
<reference evidence="12 13" key="1">
    <citation type="submission" date="2016-04" db="EMBL/GenBank/DDBJ databases">
        <title>ATOL: Assembling a taxonomically balanced genome-scale reconstruction of the evolutionary history of the Enterobacteriaceae.</title>
        <authorList>
            <person name="Plunkett G.III."/>
            <person name="Neeno-Eckwall E.C."/>
            <person name="Glasner J.D."/>
            <person name="Perna N.T."/>
        </authorList>
    </citation>
    <scope>NUCLEOTIDE SEQUENCE [LARGE SCALE GENOMIC DNA]</scope>
    <source>
        <strain evidence="12 13">ATCC 51603</strain>
    </source>
</reference>
<evidence type="ECO:0000313" key="12">
    <source>
        <dbReference type="EMBL" id="OAT45930.1"/>
    </source>
</evidence>
<evidence type="ECO:0000256" key="7">
    <source>
        <dbReference type="ARBA" id="ARBA00022777"/>
    </source>
</evidence>
<dbReference type="InterPro" id="IPR016152">
    <property type="entry name" value="PTrfase/Anion_transptr"/>
</dbReference>
<dbReference type="PANTHER" id="PTHR36203:SF1">
    <property type="entry name" value="ASCORBATE-SPECIFIC PTS SYSTEM EIIA COMPONENT"/>
    <property type="match status" value="1"/>
</dbReference>
<comment type="caution">
    <text evidence="12">The sequence shown here is derived from an EMBL/GenBank/DDBJ whole genome shotgun (WGS) entry which is preliminary data.</text>
</comment>
<gene>
    <name evidence="12" type="ORF">M989_04294</name>
</gene>
<evidence type="ECO:0000256" key="10">
    <source>
        <dbReference type="ARBA" id="ARBA00042072"/>
    </source>
</evidence>
<sequence>MENALFTARQFIAQKIDWRSAVKLACQPLEAQGDISVHYAQAIIRATEQNGPWYILSPEFALPHARPEEGVLSQKSRLSLLCCAESVAFPGHPDVRLIIVLAAANGEQHIQTIQRLVCWLDEDDRLANLTAITSQQQFASLTASL</sequence>
<dbReference type="InterPro" id="IPR051351">
    <property type="entry name" value="Ascorbate-PTS_EIIA_comp"/>
</dbReference>